<evidence type="ECO:0000313" key="3">
    <source>
        <dbReference type="Proteomes" id="UP000325113"/>
    </source>
</evidence>
<evidence type="ECO:0000256" key="1">
    <source>
        <dbReference type="SAM" id="MobiDB-lite"/>
    </source>
</evidence>
<feature type="region of interest" description="Disordered" evidence="1">
    <location>
        <begin position="94"/>
        <end position="120"/>
    </location>
</feature>
<protein>
    <submittedName>
        <fullName evidence="2">Uncharacterized protein</fullName>
    </submittedName>
</protein>
<dbReference type="EMBL" id="VLTM01000049">
    <property type="protein sequence ID" value="KAA0159956.1"/>
    <property type="molecule type" value="Genomic_DNA"/>
</dbReference>
<proteinExistence type="predicted"/>
<accession>A0A5A8D3M4</accession>
<comment type="caution">
    <text evidence="2">The sequence shown here is derived from an EMBL/GenBank/DDBJ whole genome shotgun (WGS) entry which is preliminary data.</text>
</comment>
<evidence type="ECO:0000313" key="2">
    <source>
        <dbReference type="EMBL" id="KAA0159956.1"/>
    </source>
</evidence>
<reference evidence="2 3" key="1">
    <citation type="submission" date="2019-07" db="EMBL/GenBank/DDBJ databases">
        <title>Genomes of Cafeteria roenbergensis.</title>
        <authorList>
            <person name="Fischer M.G."/>
            <person name="Hackl T."/>
            <person name="Roman M."/>
        </authorList>
    </citation>
    <scope>NUCLEOTIDE SEQUENCE [LARGE SCALE GENOMIC DNA]</scope>
    <source>
        <strain evidence="2 3">Cflag</strain>
    </source>
</reference>
<organism evidence="2 3">
    <name type="scientific">Cafeteria roenbergensis</name>
    <name type="common">Marine flagellate</name>
    <dbReference type="NCBI Taxonomy" id="33653"/>
    <lineage>
        <taxon>Eukaryota</taxon>
        <taxon>Sar</taxon>
        <taxon>Stramenopiles</taxon>
        <taxon>Bigyra</taxon>
        <taxon>Opalozoa</taxon>
        <taxon>Bicosoecida</taxon>
        <taxon>Cafeteriaceae</taxon>
        <taxon>Cafeteria</taxon>
    </lineage>
</organism>
<name>A0A5A8D3M4_CAFRO</name>
<dbReference type="AlphaFoldDB" id="A0A5A8D3M4"/>
<gene>
    <name evidence="2" type="ORF">FNF31_04601</name>
</gene>
<dbReference type="Proteomes" id="UP000325113">
    <property type="component" value="Unassembled WGS sequence"/>
</dbReference>
<sequence>MAGPAYCVAKDAFWAWSRPVAAFVDLPDLLALRQVCRAFSGKAGARLLRHHAATVDREAHLAKRMCEDFPLPGDEAWAAQARAVALASGADVHAAGGAKSGHPEPAASSGESSDTSRGGAAAAAAAAAGASSGIDEDVPAVDALLVRNLRARRLMTPAYGESGVMWGTSPEYYAPDTPSPGPKLFSKFLQCRLVFWLDVGKHIDGAVSAFPERLLLASVHRHWRGVGKSANVQVTVKDRAGEDHSAQIDSVSTLTSPHDIGHGLYVAPLANVVVSPDCKATTLRFWHHSGSSCSGSTEAFVLIPLGRAPETPAKPVTLTPVTDDEAAGRTVAAFLEPMIH</sequence>